<proteinExistence type="predicted"/>
<name>A0A6G9CQA5_RHOER</name>
<dbReference type="AlphaFoldDB" id="A0A6G9CQA5"/>
<evidence type="ECO:0000313" key="2">
    <source>
        <dbReference type="Proteomes" id="UP000502345"/>
    </source>
</evidence>
<evidence type="ECO:0000313" key="1">
    <source>
        <dbReference type="EMBL" id="QIP39084.1"/>
    </source>
</evidence>
<protein>
    <recommendedName>
        <fullName evidence="3">MalT-like TPR region domain-containing protein</fullName>
    </recommendedName>
</protein>
<evidence type="ECO:0008006" key="3">
    <source>
        <dbReference type="Google" id="ProtNLM"/>
    </source>
</evidence>
<dbReference type="Proteomes" id="UP000502345">
    <property type="component" value="Chromosome"/>
</dbReference>
<dbReference type="EMBL" id="CP050124">
    <property type="protein sequence ID" value="QIP39084.1"/>
    <property type="molecule type" value="Genomic_DNA"/>
</dbReference>
<accession>A0A6G9CQA5</accession>
<sequence>MERLGARDEAMQLICFQAGAMIAAGDTAGGRVLLDRARPALAHSGGTGAIETDQRRAALIASIAEADLADGRIDEGLARYREALELLGSAIENIFGDPFVVLLGAAAVCAHAVHGRHELVAGRVLQMKESSALKLDPNGYADLPLAGSLASAIGSFDLVTGNIERGVELMALSLKMPGRQDFVSLHHARLSDFAVGLVGADRWSVETEKVSGYSRRAVREAVLAALRGPVLD</sequence>
<reference evidence="1 2" key="1">
    <citation type="submission" date="2020-03" db="EMBL/GenBank/DDBJ databases">
        <title>Screen low temperature-resistant strains for efficient degradation of petroleum hydrocarbons under the low temperature.</title>
        <authorList>
            <person name="Wang Y."/>
            <person name="Chen J."/>
        </authorList>
    </citation>
    <scope>NUCLEOTIDE SEQUENCE [LARGE SCALE GENOMIC DNA]</scope>
    <source>
        <strain evidence="1 2">KB1</strain>
    </source>
</reference>
<organism evidence="1 2">
    <name type="scientific">Rhodococcus erythropolis</name>
    <name type="common">Arthrobacter picolinophilus</name>
    <dbReference type="NCBI Taxonomy" id="1833"/>
    <lineage>
        <taxon>Bacteria</taxon>
        <taxon>Bacillati</taxon>
        <taxon>Actinomycetota</taxon>
        <taxon>Actinomycetes</taxon>
        <taxon>Mycobacteriales</taxon>
        <taxon>Nocardiaceae</taxon>
        <taxon>Rhodococcus</taxon>
        <taxon>Rhodococcus erythropolis group</taxon>
    </lineage>
</organism>
<gene>
    <name evidence="1" type="ORF">G9444_1840</name>
</gene>